<dbReference type="RefSeq" id="WP_353645094.1">
    <property type="nucleotide sequence ID" value="NZ_CP159253.1"/>
</dbReference>
<dbReference type="InterPro" id="IPR046174">
    <property type="entry name" value="DUF6176"/>
</dbReference>
<gene>
    <name evidence="1" type="ORF">ABVK50_18980</name>
</gene>
<dbReference type="Pfam" id="PF19673">
    <property type="entry name" value="DUF6176"/>
    <property type="match status" value="1"/>
</dbReference>
<evidence type="ECO:0000313" key="1">
    <source>
        <dbReference type="EMBL" id="XCG47353.1"/>
    </source>
</evidence>
<reference evidence="1" key="1">
    <citation type="submission" date="2024-06" db="EMBL/GenBank/DDBJ databases">
        <title>Mesorhizobium karijinii sp. nov., a symbiont of the iconic Swainsona formosa from arid Australia.</title>
        <authorList>
            <person name="Hill Y.J."/>
            <person name="Watkin E.L.J."/>
            <person name="O'Hara G.W."/>
            <person name="Terpolilli J."/>
            <person name="Tye M.L."/>
            <person name="Kohlmeier M.G."/>
        </authorList>
    </citation>
    <scope>NUCLEOTIDE SEQUENCE</scope>
    <source>
        <strain evidence="1">WSM2240</strain>
    </source>
</reference>
<accession>A0AAU8CKI3</accession>
<dbReference type="AlphaFoldDB" id="A0AAU8CKI3"/>
<organism evidence="1">
    <name type="scientific">Mesorhizobium sp. WSM2240</name>
    <dbReference type="NCBI Taxonomy" id="3228851"/>
    <lineage>
        <taxon>Bacteria</taxon>
        <taxon>Pseudomonadati</taxon>
        <taxon>Pseudomonadota</taxon>
        <taxon>Alphaproteobacteria</taxon>
        <taxon>Hyphomicrobiales</taxon>
        <taxon>Phyllobacteriaceae</taxon>
        <taxon>Mesorhizobium</taxon>
    </lineage>
</organism>
<name>A0AAU8CKI3_9HYPH</name>
<dbReference type="EMBL" id="CP159253">
    <property type="protein sequence ID" value="XCG47353.1"/>
    <property type="molecule type" value="Genomic_DNA"/>
</dbReference>
<protein>
    <submittedName>
        <fullName evidence="1">DUF6176 family protein</fullName>
    </submittedName>
</protein>
<proteinExistence type="predicted"/>
<sequence length="116" mass="13397">MNYLATKIRVTCDEVTVWAWAAYMTEHLDEVSLALRNESVRHEMWFMGRDWSLFVLGVMDVDDHPGSQAVSAKSELSVDEVHKNFKAFWSSAERLSIDPAKSPRFEDCEFLFEAYA</sequence>